<evidence type="ECO:0000256" key="1">
    <source>
        <dbReference type="ARBA" id="ARBA00023125"/>
    </source>
</evidence>
<dbReference type="Pfam" id="PF13560">
    <property type="entry name" value="HTH_31"/>
    <property type="match status" value="1"/>
</dbReference>
<keyword evidence="1" id="KW-0238">DNA-binding</keyword>
<dbReference type="InterPro" id="IPR011051">
    <property type="entry name" value="RmlC_Cupin_sf"/>
</dbReference>
<dbReference type="PANTHER" id="PTHR46797">
    <property type="entry name" value="HTH-TYPE TRANSCRIPTIONAL REGULATOR"/>
    <property type="match status" value="1"/>
</dbReference>
<dbReference type="CDD" id="cd02209">
    <property type="entry name" value="cupin_XRE_C"/>
    <property type="match status" value="1"/>
</dbReference>
<dbReference type="InterPro" id="IPR001387">
    <property type="entry name" value="Cro/C1-type_HTH"/>
</dbReference>
<reference evidence="3 4" key="1">
    <citation type="submission" date="2023-07" db="EMBL/GenBank/DDBJ databases">
        <title>Sorghum-associated microbial communities from plants grown in Nebraska, USA.</title>
        <authorList>
            <person name="Schachtman D."/>
        </authorList>
    </citation>
    <scope>NUCLEOTIDE SEQUENCE [LARGE SCALE GENOMIC DNA]</scope>
    <source>
        <strain evidence="3 4">DS1781</strain>
    </source>
</reference>
<accession>A0ABU1NM45</accession>
<dbReference type="PROSITE" id="PS50943">
    <property type="entry name" value="HTH_CROC1"/>
    <property type="match status" value="1"/>
</dbReference>
<dbReference type="SMART" id="SM00530">
    <property type="entry name" value="HTH_XRE"/>
    <property type="match status" value="1"/>
</dbReference>
<dbReference type="CDD" id="cd00093">
    <property type="entry name" value="HTH_XRE"/>
    <property type="match status" value="1"/>
</dbReference>
<evidence type="ECO:0000259" key="2">
    <source>
        <dbReference type="PROSITE" id="PS50943"/>
    </source>
</evidence>
<dbReference type="SUPFAM" id="SSF47413">
    <property type="entry name" value="lambda repressor-like DNA-binding domains"/>
    <property type="match status" value="1"/>
</dbReference>
<dbReference type="InterPro" id="IPR010982">
    <property type="entry name" value="Lambda_DNA-bd_dom_sf"/>
</dbReference>
<keyword evidence="4" id="KW-1185">Reference proteome</keyword>
<protein>
    <submittedName>
        <fullName evidence="3">Transcriptional regulator with XRE-family HTH domain</fullName>
    </submittedName>
</protein>
<evidence type="ECO:0000313" key="4">
    <source>
        <dbReference type="Proteomes" id="UP001184230"/>
    </source>
</evidence>
<dbReference type="Gene3D" id="1.10.260.40">
    <property type="entry name" value="lambda repressor-like DNA-binding domains"/>
    <property type="match status" value="1"/>
</dbReference>
<proteinExistence type="predicted"/>
<comment type="caution">
    <text evidence="3">The sequence shown here is derived from an EMBL/GenBank/DDBJ whole genome shotgun (WGS) entry which is preliminary data.</text>
</comment>
<dbReference type="PANTHER" id="PTHR46797:SF10">
    <property type="entry name" value="BLR1115 PROTEIN"/>
    <property type="match status" value="1"/>
</dbReference>
<gene>
    <name evidence="3" type="ORF">J2739_004896</name>
</gene>
<name>A0ABU1NM45_9BURK</name>
<dbReference type="Gene3D" id="2.60.120.10">
    <property type="entry name" value="Jelly Rolls"/>
    <property type="match status" value="1"/>
</dbReference>
<dbReference type="InterPro" id="IPR050807">
    <property type="entry name" value="TransReg_Diox_bact_type"/>
</dbReference>
<dbReference type="Proteomes" id="UP001184230">
    <property type="component" value="Unassembled WGS sequence"/>
</dbReference>
<feature type="domain" description="HTH cro/C1-type" evidence="2">
    <location>
        <begin position="17"/>
        <end position="71"/>
    </location>
</feature>
<dbReference type="SUPFAM" id="SSF51182">
    <property type="entry name" value="RmlC-like cupins"/>
    <property type="match status" value="1"/>
</dbReference>
<evidence type="ECO:0000313" key="3">
    <source>
        <dbReference type="EMBL" id="MDR6539100.1"/>
    </source>
</evidence>
<sequence length="196" mass="21344">MKESPPEELAARIARRVRDLRAARGLSLDALAAHCGVSRSMISLIERGESSPTAVLLERLATGLGVALAALFDAPEPGPEPVARLADQPEWRDPHSGYVRRNVSPSGVASPIQIVEVFFPPKARVAYESGARETRIDQQVWVLDGTIEITVGEDLHRLGTGDCLALVLDRPVSYHNPTRKAARYAVVITSQPVLRR</sequence>
<dbReference type="EMBL" id="JAVDRF010000014">
    <property type="protein sequence ID" value="MDR6539100.1"/>
    <property type="molecule type" value="Genomic_DNA"/>
</dbReference>
<dbReference type="InterPro" id="IPR014710">
    <property type="entry name" value="RmlC-like_jellyroll"/>
</dbReference>
<organism evidence="3 4">
    <name type="scientific">Variovorax soli</name>
    <dbReference type="NCBI Taxonomy" id="376815"/>
    <lineage>
        <taxon>Bacteria</taxon>
        <taxon>Pseudomonadati</taxon>
        <taxon>Pseudomonadota</taxon>
        <taxon>Betaproteobacteria</taxon>
        <taxon>Burkholderiales</taxon>
        <taxon>Comamonadaceae</taxon>
        <taxon>Variovorax</taxon>
    </lineage>
</organism>